<sequence>MTPCASCPAMALFTVFSMVTFPWPPKLPALPWLKGLSALPWPLELPDPPWPPELPASPCPPELPDLPWRPPVSLASAGLQGATPPSPMDLLQDAPF</sequence>
<feature type="signal peptide" evidence="2">
    <location>
        <begin position="1"/>
        <end position="22"/>
    </location>
</feature>
<comment type="caution">
    <text evidence="3">The sequence shown here is derived from an EMBL/GenBank/DDBJ whole genome shotgun (WGS) entry which is preliminary data.</text>
</comment>
<evidence type="ECO:0000256" key="1">
    <source>
        <dbReference type="SAM" id="MobiDB-lite"/>
    </source>
</evidence>
<reference evidence="3 4" key="1">
    <citation type="submission" date="2023-09" db="EMBL/GenBank/DDBJ databases">
        <authorList>
            <person name="Wang M."/>
        </authorList>
    </citation>
    <scope>NUCLEOTIDE SEQUENCE [LARGE SCALE GENOMIC DNA]</scope>
    <source>
        <strain evidence="3">GT-2023</strain>
        <tissue evidence="3">Liver</tissue>
    </source>
</reference>
<feature type="chain" id="PRO_5046421011" description="Secreted protein" evidence="2">
    <location>
        <begin position="23"/>
        <end position="96"/>
    </location>
</feature>
<keyword evidence="4" id="KW-1185">Reference proteome</keyword>
<keyword evidence="2" id="KW-0732">Signal</keyword>
<evidence type="ECO:0008006" key="5">
    <source>
        <dbReference type="Google" id="ProtNLM"/>
    </source>
</evidence>
<protein>
    <recommendedName>
        <fullName evidence="5">Secreted protein</fullName>
    </recommendedName>
</protein>
<name>A0ABR3M808_9TELE</name>
<dbReference type="Proteomes" id="UP001558613">
    <property type="component" value="Unassembled WGS sequence"/>
</dbReference>
<evidence type="ECO:0000313" key="3">
    <source>
        <dbReference type="EMBL" id="KAL1260184.1"/>
    </source>
</evidence>
<dbReference type="EMBL" id="JAYMGO010000015">
    <property type="protein sequence ID" value="KAL1260184.1"/>
    <property type="molecule type" value="Genomic_DNA"/>
</dbReference>
<organism evidence="3 4">
    <name type="scientific">Cirrhinus molitorella</name>
    <name type="common">mud carp</name>
    <dbReference type="NCBI Taxonomy" id="172907"/>
    <lineage>
        <taxon>Eukaryota</taxon>
        <taxon>Metazoa</taxon>
        <taxon>Chordata</taxon>
        <taxon>Craniata</taxon>
        <taxon>Vertebrata</taxon>
        <taxon>Euteleostomi</taxon>
        <taxon>Actinopterygii</taxon>
        <taxon>Neopterygii</taxon>
        <taxon>Teleostei</taxon>
        <taxon>Ostariophysi</taxon>
        <taxon>Cypriniformes</taxon>
        <taxon>Cyprinidae</taxon>
        <taxon>Labeoninae</taxon>
        <taxon>Labeonini</taxon>
        <taxon>Cirrhinus</taxon>
    </lineage>
</organism>
<accession>A0ABR3M808</accession>
<feature type="region of interest" description="Disordered" evidence="1">
    <location>
        <begin position="74"/>
        <end position="96"/>
    </location>
</feature>
<evidence type="ECO:0000313" key="4">
    <source>
        <dbReference type="Proteomes" id="UP001558613"/>
    </source>
</evidence>
<evidence type="ECO:0000256" key="2">
    <source>
        <dbReference type="SAM" id="SignalP"/>
    </source>
</evidence>
<gene>
    <name evidence="3" type="ORF">QQF64_008011</name>
</gene>
<proteinExistence type="predicted"/>